<reference evidence="2 3" key="1">
    <citation type="journal article" date="2014" name="Genome Announc.">
        <title>Draft Genome Sequence of Petroleum Oil-Degrading Marine Bacterium Pseudomonas taeanensis Strain MS-3, Isolated from a Crude Oil-Contaminated Seashore.</title>
        <authorList>
            <person name="Lee S.Y."/>
            <person name="Kim S.H."/>
            <person name="Lee D.G."/>
            <person name="Shin S."/>
            <person name="Yun S.H."/>
            <person name="Choi C.W."/>
            <person name="Chung Y.H."/>
            <person name="Choi J.S."/>
            <person name="Kahng H.Y."/>
            <person name="Kim S.I."/>
        </authorList>
    </citation>
    <scope>NUCLEOTIDE SEQUENCE [LARGE SCALE GENOMIC DNA]</scope>
    <source>
        <strain evidence="2 3">MS-3</strain>
    </source>
</reference>
<organism evidence="2 3">
    <name type="scientific">Pseudomonas taeanensis MS-3</name>
    <dbReference type="NCBI Taxonomy" id="1395571"/>
    <lineage>
        <taxon>Bacteria</taxon>
        <taxon>Pseudomonadati</taxon>
        <taxon>Pseudomonadota</taxon>
        <taxon>Gammaproteobacteria</taxon>
        <taxon>Pseudomonadales</taxon>
        <taxon>Pseudomonadaceae</taxon>
        <taxon>Pseudomonas</taxon>
    </lineage>
</organism>
<gene>
    <name evidence="2" type="ORF">TMS3_0106385</name>
</gene>
<name>A0A0A1YNT2_9PSED</name>
<dbReference type="InterPro" id="IPR002539">
    <property type="entry name" value="MaoC-like_dom"/>
</dbReference>
<dbReference type="EMBL" id="AWSQ01000001">
    <property type="protein sequence ID" value="KFX71550.1"/>
    <property type="molecule type" value="Genomic_DNA"/>
</dbReference>
<evidence type="ECO:0000259" key="1">
    <source>
        <dbReference type="Pfam" id="PF01575"/>
    </source>
</evidence>
<dbReference type="RefSeq" id="WP_025164395.1">
    <property type="nucleotide sequence ID" value="NZ_AWSQ01000001.1"/>
</dbReference>
<dbReference type="OrthoDB" id="9774179at2"/>
<feature type="domain" description="MaoC-like" evidence="1">
    <location>
        <begin position="180"/>
        <end position="255"/>
    </location>
</feature>
<dbReference type="eggNOG" id="COG2030">
    <property type="taxonomic scope" value="Bacteria"/>
</dbReference>
<dbReference type="InterPro" id="IPR029069">
    <property type="entry name" value="HotDog_dom_sf"/>
</dbReference>
<keyword evidence="3" id="KW-1185">Reference proteome</keyword>
<evidence type="ECO:0000313" key="3">
    <source>
        <dbReference type="Proteomes" id="UP000030063"/>
    </source>
</evidence>
<dbReference type="PANTHER" id="PTHR43841">
    <property type="entry name" value="3-HYDROXYACYL-THIOESTER DEHYDRATASE HTDX-RELATED"/>
    <property type="match status" value="1"/>
</dbReference>
<dbReference type="STRING" id="1395571.TMS3_0106385"/>
<comment type="caution">
    <text evidence="2">The sequence shown here is derived from an EMBL/GenBank/DDBJ whole genome shotgun (WGS) entry which is preliminary data.</text>
</comment>
<accession>A0A0A1YNT2</accession>
<dbReference type="Proteomes" id="UP000030063">
    <property type="component" value="Unassembled WGS sequence"/>
</dbReference>
<dbReference type="SUPFAM" id="SSF54637">
    <property type="entry name" value="Thioesterase/thiol ester dehydrase-isomerase"/>
    <property type="match status" value="2"/>
</dbReference>
<proteinExistence type="predicted"/>
<dbReference type="PANTHER" id="PTHR43841:SF1">
    <property type="entry name" value="3-HYDROXYACYL-THIOESTER DEHYDRATASE X"/>
    <property type="match status" value="1"/>
</dbReference>
<evidence type="ECO:0000313" key="2">
    <source>
        <dbReference type="EMBL" id="KFX71550.1"/>
    </source>
</evidence>
<protein>
    <submittedName>
        <fullName evidence="2">Acyl dehydratase</fullName>
    </submittedName>
</protein>
<dbReference type="Pfam" id="PF01575">
    <property type="entry name" value="MaoC_dehydratas"/>
    <property type="match status" value="1"/>
</dbReference>
<dbReference type="AlphaFoldDB" id="A0A0A1YNT2"/>
<dbReference type="Gene3D" id="3.10.129.10">
    <property type="entry name" value="Hotdog Thioesterase"/>
    <property type="match status" value="1"/>
</dbReference>
<sequence>MTHDWHDLLAPPALPGLFARALVRRGVTGKTLPSHGLRCQISVDPEHLARYRQICGFADNGLLPPTYPHLLAFALQLQLLTDQRFPFPLLGLVHLENQIRVLRPLGGLGPFEVSVQVKNLQAHEKGAQFSLITRLQDQLGLLWEGDSRILCRAVHLDGPVAKREEQGELPLTTIAHWQAPSDIGRRYAKIAGDYNPIHLFGVTAKLFGFPRAIAHGLWNKGRALAELGERLPSAGYQVQVRFQKPVLLPSSLSLLASAKAPSGQFQLLGQDELAHMAGSWRALD</sequence>